<proteinExistence type="predicted"/>
<dbReference type="AlphaFoldDB" id="D3V898"/>
<dbReference type="STRING" id="406818.XBJ1_2936"/>
<organism evidence="1 2">
    <name type="scientific">Xenorhabdus bovienii (strain SS-2004)</name>
    <name type="common">Xenorhabdus nematophila subsp. bovienii</name>
    <dbReference type="NCBI Taxonomy" id="406818"/>
    <lineage>
        <taxon>Bacteria</taxon>
        <taxon>Pseudomonadati</taxon>
        <taxon>Pseudomonadota</taxon>
        <taxon>Gammaproteobacteria</taxon>
        <taxon>Enterobacterales</taxon>
        <taxon>Morganellaceae</taxon>
        <taxon>Xenorhabdus</taxon>
    </lineage>
</organism>
<protein>
    <submittedName>
        <fullName evidence="1">Uncharacterized protein</fullName>
    </submittedName>
</protein>
<reference evidence="1" key="1">
    <citation type="journal article" date="2011" name="PLoS ONE">
        <title>The entomopathogenic bacterial endosymbionts xenorhabdus and photorhabdus: convergent lifestyles from divergent genomes.</title>
        <authorList>
            <person name="Chaston J.M."/>
            <person name="Suen G."/>
            <person name="Tucker S.L."/>
            <person name="Andersen A.W."/>
            <person name="Bhasin A."/>
            <person name="Bode E."/>
            <person name="Bode H.B."/>
            <person name="Brachmann A.O."/>
            <person name="Cowles C.E."/>
            <person name="Cowles K.N."/>
            <person name="Darby C."/>
            <person name="de Leon L."/>
            <person name="Drace K."/>
            <person name="Du Z."/>
            <person name="Givaudan A."/>
            <person name="Herbert Tran E.E."/>
            <person name="Jewell K.A."/>
            <person name="Knack J.J."/>
            <person name="Krasomil-Osterfeld K.C."/>
            <person name="Kukor R."/>
            <person name="Lanois A."/>
            <person name="Latreille P."/>
            <person name="Leimgruber N.K."/>
            <person name="Lipke C.M."/>
            <person name="Liu R."/>
            <person name="Lu X."/>
            <person name="Martens E.C."/>
            <person name="Marri P.R."/>
            <person name="Medigue C."/>
            <person name="Menard M.L."/>
            <person name="Miller N.M."/>
            <person name="Morales-Soto N."/>
            <person name="Norton S."/>
            <person name="Ogier J.C."/>
            <person name="Orchard S.S."/>
            <person name="Park D."/>
            <person name="Park Y."/>
            <person name="Qurollo B.A."/>
            <person name="Sugar D.R."/>
            <person name="Richards G.R."/>
            <person name="Rouy Z."/>
            <person name="Slominski B."/>
            <person name="Slominski K."/>
            <person name="Snyder H."/>
            <person name="Tjaden B.C."/>
            <person name="van der Hoeven R."/>
            <person name="Welch R.D."/>
            <person name="Wheeler C."/>
            <person name="Xiang B."/>
            <person name="Barbazuk B."/>
            <person name="Gaudriault S."/>
            <person name="Goodner B."/>
            <person name="Slater S.C."/>
            <person name="Forst S."/>
            <person name="Goldman B.S."/>
            <person name="Goodrich-Blair H."/>
        </authorList>
    </citation>
    <scope>NUCLEOTIDE SEQUENCE [LARGE SCALE GENOMIC DNA]</scope>
    <source>
        <strain evidence="1">SS-2004</strain>
    </source>
</reference>
<dbReference type="HOGENOM" id="CLU_3207034_0_0_6"/>
<gene>
    <name evidence="1" type="ordered locus">XBJ1_2936</name>
</gene>
<dbReference type="KEGG" id="xbo:XBJ1_2936"/>
<dbReference type="EMBL" id="FN667741">
    <property type="protein sequence ID" value="CBJ82060.1"/>
    <property type="molecule type" value="Genomic_DNA"/>
</dbReference>
<sequence length="45" mass="5174">MIPFYYLTNKKDDYCYKKITPAKKYGVILSVAVISSCFSQSEKTT</sequence>
<evidence type="ECO:0000313" key="1">
    <source>
        <dbReference type="EMBL" id="CBJ82060.1"/>
    </source>
</evidence>
<evidence type="ECO:0000313" key="2">
    <source>
        <dbReference type="Proteomes" id="UP000002045"/>
    </source>
</evidence>
<accession>D3V898</accession>
<name>D3V898_XENBS</name>
<dbReference type="Proteomes" id="UP000002045">
    <property type="component" value="Chromosome"/>
</dbReference>